<dbReference type="EC" id="2.5.1.75" evidence="10"/>
<evidence type="ECO:0000256" key="13">
    <source>
        <dbReference type="RuleBase" id="RU003785"/>
    </source>
</evidence>
<dbReference type="InterPro" id="IPR039657">
    <property type="entry name" value="Dimethylallyltransferase"/>
</dbReference>
<dbReference type="GO" id="GO:0006400">
    <property type="term" value="P:tRNA modification"/>
    <property type="evidence" value="ECO:0007669"/>
    <property type="project" value="TreeGrafter"/>
</dbReference>
<keyword evidence="15" id="KW-1185">Reference proteome</keyword>
<evidence type="ECO:0000256" key="8">
    <source>
        <dbReference type="ARBA" id="ARBA00022842"/>
    </source>
</evidence>
<comment type="function">
    <text evidence="2 10 12">Catalyzes the transfer of a dimethylallyl group onto the adenine at position 37 in tRNAs that read codons beginning with uridine, leading to the formation of N6-(dimethylallyl)adenosine (i(6)A).</text>
</comment>
<keyword evidence="7 10" id="KW-0067">ATP-binding</keyword>
<evidence type="ECO:0000256" key="9">
    <source>
        <dbReference type="ARBA" id="ARBA00049563"/>
    </source>
</evidence>
<evidence type="ECO:0000256" key="1">
    <source>
        <dbReference type="ARBA" id="ARBA00001946"/>
    </source>
</evidence>
<dbReference type="Gene3D" id="3.40.50.300">
    <property type="entry name" value="P-loop containing nucleotide triphosphate hydrolases"/>
    <property type="match status" value="1"/>
</dbReference>
<dbReference type="InterPro" id="IPR027417">
    <property type="entry name" value="P-loop_NTPase"/>
</dbReference>
<protein>
    <recommendedName>
        <fullName evidence="10">tRNA dimethylallyltransferase</fullName>
        <ecNumber evidence="10">2.5.1.75</ecNumber>
    </recommendedName>
    <alternativeName>
        <fullName evidence="10">Dimethylallyl diphosphate:tRNA dimethylallyltransferase</fullName>
        <shortName evidence="10">DMAPP:tRNA dimethylallyltransferase</shortName>
        <shortName evidence="10">DMATase</shortName>
    </alternativeName>
    <alternativeName>
        <fullName evidence="10">Isopentenyl-diphosphate:tRNA isopentenyltransferase</fullName>
        <shortName evidence="10">IPP transferase</shortName>
        <shortName evidence="10">IPPT</shortName>
        <shortName evidence="10">IPTase</shortName>
    </alternativeName>
</protein>
<dbReference type="RefSeq" id="WP_119985382.1">
    <property type="nucleotide sequence ID" value="NZ_CP032489.1"/>
</dbReference>
<dbReference type="GO" id="GO:0052381">
    <property type="term" value="F:tRNA dimethylallyltransferase activity"/>
    <property type="evidence" value="ECO:0007669"/>
    <property type="project" value="UniProtKB-UniRule"/>
</dbReference>
<feature type="binding site" evidence="10">
    <location>
        <begin position="12"/>
        <end position="19"/>
    </location>
    <ligand>
        <name>ATP</name>
        <dbReference type="ChEBI" id="CHEBI:30616"/>
    </ligand>
</feature>
<name>A0A386HMW6_9BACT</name>
<evidence type="ECO:0000256" key="11">
    <source>
        <dbReference type="RuleBase" id="RU003783"/>
    </source>
</evidence>
<organism evidence="14 15">
    <name type="scientific">Arachidicoccus soli</name>
    <dbReference type="NCBI Taxonomy" id="2341117"/>
    <lineage>
        <taxon>Bacteria</taxon>
        <taxon>Pseudomonadati</taxon>
        <taxon>Bacteroidota</taxon>
        <taxon>Chitinophagia</taxon>
        <taxon>Chitinophagales</taxon>
        <taxon>Chitinophagaceae</taxon>
        <taxon>Arachidicoccus</taxon>
    </lineage>
</organism>
<dbReference type="AlphaFoldDB" id="A0A386HMW6"/>
<dbReference type="Proteomes" id="UP000266118">
    <property type="component" value="Chromosome"/>
</dbReference>
<evidence type="ECO:0000256" key="3">
    <source>
        <dbReference type="ARBA" id="ARBA00005842"/>
    </source>
</evidence>
<evidence type="ECO:0000256" key="5">
    <source>
        <dbReference type="ARBA" id="ARBA00022694"/>
    </source>
</evidence>
<evidence type="ECO:0000313" key="15">
    <source>
        <dbReference type="Proteomes" id="UP000266118"/>
    </source>
</evidence>
<comment type="similarity">
    <text evidence="3 10 13">Belongs to the IPP transferase family.</text>
</comment>
<dbReference type="KEGG" id="ark:D6B99_04120"/>
<feature type="site" description="Interaction with substrate tRNA" evidence="10">
    <location>
        <position position="103"/>
    </location>
</feature>
<evidence type="ECO:0000256" key="7">
    <source>
        <dbReference type="ARBA" id="ARBA00022840"/>
    </source>
</evidence>
<dbReference type="NCBIfam" id="TIGR00174">
    <property type="entry name" value="miaA"/>
    <property type="match status" value="1"/>
</dbReference>
<feature type="site" description="Interaction with substrate tRNA" evidence="10">
    <location>
        <position position="130"/>
    </location>
</feature>
<evidence type="ECO:0000256" key="4">
    <source>
        <dbReference type="ARBA" id="ARBA00022679"/>
    </source>
</evidence>
<dbReference type="Pfam" id="PF01715">
    <property type="entry name" value="IPPT"/>
    <property type="match status" value="1"/>
</dbReference>
<feature type="binding site" evidence="10">
    <location>
        <begin position="14"/>
        <end position="19"/>
    </location>
    <ligand>
        <name>substrate</name>
    </ligand>
</feature>
<evidence type="ECO:0000256" key="6">
    <source>
        <dbReference type="ARBA" id="ARBA00022741"/>
    </source>
</evidence>
<reference evidence="14 15" key="1">
    <citation type="submission" date="2018-09" db="EMBL/GenBank/DDBJ databases">
        <title>Arachidicoccus sp. nov., a bacterium isolated from soil.</title>
        <authorList>
            <person name="Weon H.-Y."/>
            <person name="Kwon S.-W."/>
            <person name="Lee S.A."/>
        </authorList>
    </citation>
    <scope>NUCLEOTIDE SEQUENCE [LARGE SCALE GENOMIC DNA]</scope>
    <source>
        <strain evidence="14 15">KIS59-12</strain>
    </source>
</reference>
<dbReference type="InterPro" id="IPR018022">
    <property type="entry name" value="IPT"/>
</dbReference>
<evidence type="ECO:0000256" key="10">
    <source>
        <dbReference type="HAMAP-Rule" id="MF_00185"/>
    </source>
</evidence>
<comment type="caution">
    <text evidence="10">Lacks conserved residue(s) required for the propagation of feature annotation.</text>
</comment>
<dbReference type="SUPFAM" id="SSF52540">
    <property type="entry name" value="P-loop containing nucleoside triphosphate hydrolases"/>
    <property type="match status" value="2"/>
</dbReference>
<gene>
    <name evidence="10 14" type="primary">miaA</name>
    <name evidence="14" type="ORF">D6B99_04120</name>
</gene>
<feature type="region of interest" description="Interaction with substrate tRNA" evidence="10">
    <location>
        <begin position="37"/>
        <end position="40"/>
    </location>
</feature>
<dbReference type="GO" id="GO:0005524">
    <property type="term" value="F:ATP binding"/>
    <property type="evidence" value="ECO:0007669"/>
    <property type="project" value="UniProtKB-UniRule"/>
</dbReference>
<accession>A0A386HMW6</accession>
<sequence length="300" mass="35062">MSQKPTVIIIAGPTASGKTSLAIELANYFHAEIISADSRQCFRELNIGVAKPTLEELEKTTHYFINSHSIQDEVNAGVYEKYAIEYLKKIFTKKNIAVVVGGTGLYIKALCEGIDEMPAIEASTRNEVIRNYEQNGLTWLQKEVMEKDPIFWKKAEQDNPQRLMRALEFINQTGISITHFHSQKKVTRDFNIIKIGLEWPRQELYERINMRVDEMITQGLEKEVKELMPFRTLNALQTVGYSEIFNYLDKQISLAEAIEKIKINTRHYAKRQMTWFKKDRDFHWFHPLEKEKILSCIKYY</sequence>
<evidence type="ECO:0000313" key="14">
    <source>
        <dbReference type="EMBL" id="AYD46870.1"/>
    </source>
</evidence>
<proteinExistence type="inferred from homology"/>
<dbReference type="HAMAP" id="MF_00185">
    <property type="entry name" value="IPP_trans"/>
    <property type="match status" value="1"/>
</dbReference>
<comment type="subunit">
    <text evidence="10">Monomer.</text>
</comment>
<dbReference type="PANTHER" id="PTHR11088:SF60">
    <property type="entry name" value="TRNA DIMETHYLALLYLTRANSFERASE"/>
    <property type="match status" value="1"/>
</dbReference>
<comment type="catalytic activity">
    <reaction evidence="9 10 11">
        <text>adenosine(37) in tRNA + dimethylallyl diphosphate = N(6)-dimethylallyladenosine(37) in tRNA + diphosphate</text>
        <dbReference type="Rhea" id="RHEA:26482"/>
        <dbReference type="Rhea" id="RHEA-COMP:10162"/>
        <dbReference type="Rhea" id="RHEA-COMP:10375"/>
        <dbReference type="ChEBI" id="CHEBI:33019"/>
        <dbReference type="ChEBI" id="CHEBI:57623"/>
        <dbReference type="ChEBI" id="CHEBI:74411"/>
        <dbReference type="ChEBI" id="CHEBI:74415"/>
        <dbReference type="EC" id="2.5.1.75"/>
    </reaction>
</comment>
<evidence type="ECO:0000256" key="2">
    <source>
        <dbReference type="ARBA" id="ARBA00003213"/>
    </source>
</evidence>
<dbReference type="EMBL" id="CP032489">
    <property type="protein sequence ID" value="AYD46870.1"/>
    <property type="molecule type" value="Genomic_DNA"/>
</dbReference>
<keyword evidence="6 10" id="KW-0547">Nucleotide-binding</keyword>
<keyword evidence="4 10" id="KW-0808">Transferase</keyword>
<evidence type="ECO:0000256" key="12">
    <source>
        <dbReference type="RuleBase" id="RU003784"/>
    </source>
</evidence>
<keyword evidence="8 10" id="KW-0460">Magnesium</keyword>
<dbReference type="OrthoDB" id="9776390at2"/>
<dbReference type="PANTHER" id="PTHR11088">
    <property type="entry name" value="TRNA DIMETHYLALLYLTRANSFERASE"/>
    <property type="match status" value="1"/>
</dbReference>
<dbReference type="Gene3D" id="1.10.20.140">
    <property type="match status" value="1"/>
</dbReference>
<feature type="region of interest" description="Interaction with substrate tRNA" evidence="10">
    <location>
        <begin position="161"/>
        <end position="165"/>
    </location>
</feature>
<comment type="cofactor">
    <cofactor evidence="1 10">
        <name>Mg(2+)</name>
        <dbReference type="ChEBI" id="CHEBI:18420"/>
    </cofactor>
</comment>
<keyword evidence="5 10" id="KW-0819">tRNA processing</keyword>